<dbReference type="SUPFAM" id="SSF53756">
    <property type="entry name" value="UDP-Glycosyltransferase/glycogen phosphorylase"/>
    <property type="match status" value="1"/>
</dbReference>
<keyword evidence="4" id="KW-0808">Transferase</keyword>
<dbReference type="EMBL" id="VBAK01000089">
    <property type="protein sequence ID" value="TMI91573.1"/>
    <property type="molecule type" value="Genomic_DNA"/>
</dbReference>
<feature type="region of interest" description="Disordered" evidence="1">
    <location>
        <begin position="1"/>
        <end position="21"/>
    </location>
</feature>
<evidence type="ECO:0000259" key="2">
    <source>
        <dbReference type="Pfam" id="PF00534"/>
    </source>
</evidence>
<organism evidence="4 5">
    <name type="scientific">Candidatus Segetimicrobium genomatis</name>
    <dbReference type="NCBI Taxonomy" id="2569760"/>
    <lineage>
        <taxon>Bacteria</taxon>
        <taxon>Bacillati</taxon>
        <taxon>Candidatus Sysuimicrobiota</taxon>
        <taxon>Candidatus Sysuimicrobiia</taxon>
        <taxon>Candidatus Sysuimicrobiales</taxon>
        <taxon>Candidatus Segetimicrobiaceae</taxon>
        <taxon>Candidatus Segetimicrobium</taxon>
    </lineage>
</organism>
<name>A0A537K727_9BACT</name>
<dbReference type="GO" id="GO:0016758">
    <property type="term" value="F:hexosyltransferase activity"/>
    <property type="evidence" value="ECO:0007669"/>
    <property type="project" value="TreeGrafter"/>
</dbReference>
<feature type="domain" description="Glycosyl transferase family 1" evidence="2">
    <location>
        <begin position="239"/>
        <end position="412"/>
    </location>
</feature>
<dbReference type="AlphaFoldDB" id="A0A537K727"/>
<dbReference type="PANTHER" id="PTHR45947:SF3">
    <property type="entry name" value="SULFOQUINOVOSYL TRANSFERASE SQD2"/>
    <property type="match status" value="1"/>
</dbReference>
<protein>
    <submittedName>
        <fullName evidence="4">Glycosyltransferase family 4 protein</fullName>
    </submittedName>
</protein>
<dbReference type="Pfam" id="PF13439">
    <property type="entry name" value="Glyco_transf_4"/>
    <property type="match status" value="1"/>
</dbReference>
<dbReference type="InterPro" id="IPR001296">
    <property type="entry name" value="Glyco_trans_1"/>
</dbReference>
<accession>A0A537K727</accession>
<evidence type="ECO:0000313" key="5">
    <source>
        <dbReference type="Proteomes" id="UP000318509"/>
    </source>
</evidence>
<dbReference type="Gene3D" id="3.40.50.2000">
    <property type="entry name" value="Glycogen Phosphorylase B"/>
    <property type="match status" value="2"/>
</dbReference>
<feature type="domain" description="Glycosyltransferase subfamily 4-like N-terminal" evidence="3">
    <location>
        <begin position="68"/>
        <end position="228"/>
    </location>
</feature>
<dbReference type="CDD" id="cd03801">
    <property type="entry name" value="GT4_PimA-like"/>
    <property type="match status" value="1"/>
</dbReference>
<dbReference type="InterPro" id="IPR028098">
    <property type="entry name" value="Glyco_trans_4-like_N"/>
</dbReference>
<evidence type="ECO:0000259" key="3">
    <source>
        <dbReference type="Pfam" id="PF13439"/>
    </source>
</evidence>
<dbReference type="InterPro" id="IPR050194">
    <property type="entry name" value="Glycosyltransferase_grp1"/>
</dbReference>
<dbReference type="Proteomes" id="UP000318509">
    <property type="component" value="Unassembled WGS sequence"/>
</dbReference>
<reference evidence="4 5" key="1">
    <citation type="journal article" date="2019" name="Nat. Microbiol.">
        <title>Mediterranean grassland soil C-N compound turnover is dependent on rainfall and depth, and is mediated by genomically divergent microorganisms.</title>
        <authorList>
            <person name="Diamond S."/>
            <person name="Andeer P.F."/>
            <person name="Li Z."/>
            <person name="Crits-Christoph A."/>
            <person name="Burstein D."/>
            <person name="Anantharaman K."/>
            <person name="Lane K.R."/>
            <person name="Thomas B.C."/>
            <person name="Pan C."/>
            <person name="Northen T.R."/>
            <person name="Banfield J.F."/>
        </authorList>
    </citation>
    <scope>NUCLEOTIDE SEQUENCE [LARGE SCALE GENOMIC DNA]</scope>
    <source>
        <strain evidence="4">NP_3</strain>
    </source>
</reference>
<dbReference type="Pfam" id="PF00534">
    <property type="entry name" value="Glycos_transf_1"/>
    <property type="match status" value="1"/>
</dbReference>
<evidence type="ECO:0000313" key="4">
    <source>
        <dbReference type="EMBL" id="TMI91573.1"/>
    </source>
</evidence>
<dbReference type="PANTHER" id="PTHR45947">
    <property type="entry name" value="SULFOQUINOVOSYL TRANSFERASE SQD2"/>
    <property type="match status" value="1"/>
</dbReference>
<evidence type="ECO:0000256" key="1">
    <source>
        <dbReference type="SAM" id="MobiDB-lite"/>
    </source>
</evidence>
<comment type="caution">
    <text evidence="4">The sequence shown here is derived from an EMBL/GenBank/DDBJ whole genome shotgun (WGS) entry which is preliminary data.</text>
</comment>
<proteinExistence type="predicted"/>
<sequence>MAAAGCAGANDSPAHRGRARSCAPAVGAPRAGALGSGVSGSGSCPGRGPPVRATRLLLLTEYFAPHAGGTAVYYYEILRRLTGMEITVVTRAHPDAADFDRLQPLQIVRTPFPRIPKVRMVVEWWAQFLVGLWMVFTRRIDVVHAGQVFPGGLAVYSIHVLSGTPYAVYIHGEEITIAIRRWWKRLVVGFILRSASAVFVNSWFSSRQVLELGVPRNRIHVVYPGVDSGRFRPDADSPRQTSLRADGERVLLSVGRLIPRKGLDTMIRLLPRVGAAVPDVVYWIAGGGSLSERQRLEQLAAAIGVSDRVRFLSEVPGGELPGLYAACEIFVMLNRATSDGDVEGFGIVFLEAGACGKAVVGGRSGGAVEAVKHGRTGLLISVEDADAAVEAIVRLLRDAALRKRLGEAGRRRAIRHFSWDRAARRVGLVTTRLARRTPAGAEKIESEVGRVPAS</sequence>
<gene>
    <name evidence="4" type="ORF">E6H00_03705</name>
</gene>